<feature type="transmembrane region" description="Helical" evidence="10">
    <location>
        <begin position="260"/>
        <end position="280"/>
    </location>
</feature>
<dbReference type="GO" id="GO:0015851">
    <property type="term" value="P:nucleobase transport"/>
    <property type="evidence" value="ECO:0007669"/>
    <property type="project" value="UniProtKB-ARBA"/>
</dbReference>
<feature type="transmembrane region" description="Helical" evidence="10">
    <location>
        <begin position="85"/>
        <end position="105"/>
    </location>
</feature>
<keyword evidence="7 8" id="KW-0472">Membrane</keyword>
<feature type="transmembrane region" description="Helical" evidence="10">
    <location>
        <begin position="111"/>
        <end position="137"/>
    </location>
</feature>
<feature type="region of interest" description="Disordered" evidence="9">
    <location>
        <begin position="1"/>
        <end position="38"/>
    </location>
</feature>
<keyword evidence="12" id="KW-1185">Reference proteome</keyword>
<dbReference type="AlphaFoldDB" id="A0A2T3A9U3"/>
<evidence type="ECO:0000256" key="6">
    <source>
        <dbReference type="ARBA" id="ARBA00022989"/>
    </source>
</evidence>
<protein>
    <submittedName>
        <fullName evidence="11">Nucleoside transporter</fullName>
    </submittedName>
</protein>
<organism evidence="11 12">
    <name type="scientific">Coniella lustricola</name>
    <dbReference type="NCBI Taxonomy" id="2025994"/>
    <lineage>
        <taxon>Eukaryota</taxon>
        <taxon>Fungi</taxon>
        <taxon>Dikarya</taxon>
        <taxon>Ascomycota</taxon>
        <taxon>Pezizomycotina</taxon>
        <taxon>Sordariomycetes</taxon>
        <taxon>Sordariomycetidae</taxon>
        <taxon>Diaporthales</taxon>
        <taxon>Schizoparmaceae</taxon>
        <taxon>Coniella</taxon>
    </lineage>
</organism>
<dbReference type="GO" id="GO:0000329">
    <property type="term" value="C:fungal-type vacuole membrane"/>
    <property type="evidence" value="ECO:0007669"/>
    <property type="project" value="TreeGrafter"/>
</dbReference>
<dbReference type="InParanoid" id="A0A2T3A9U3"/>
<evidence type="ECO:0000313" key="12">
    <source>
        <dbReference type="Proteomes" id="UP000241462"/>
    </source>
</evidence>
<feature type="transmembrane region" description="Helical" evidence="10">
    <location>
        <begin position="292"/>
        <end position="317"/>
    </location>
</feature>
<feature type="transmembrane region" description="Helical" evidence="10">
    <location>
        <begin position="498"/>
        <end position="517"/>
    </location>
</feature>
<dbReference type="Pfam" id="PF02133">
    <property type="entry name" value="Transp_cyt_pur"/>
    <property type="match status" value="1"/>
</dbReference>
<evidence type="ECO:0000256" key="5">
    <source>
        <dbReference type="ARBA" id="ARBA00022692"/>
    </source>
</evidence>
<dbReference type="STRING" id="2025994.A0A2T3A9U3"/>
<proteinExistence type="inferred from homology"/>
<evidence type="ECO:0000256" key="1">
    <source>
        <dbReference type="ARBA" id="ARBA00004141"/>
    </source>
</evidence>
<dbReference type="GO" id="GO:0005886">
    <property type="term" value="C:plasma membrane"/>
    <property type="evidence" value="ECO:0007669"/>
    <property type="project" value="TreeGrafter"/>
</dbReference>
<keyword evidence="4" id="KW-0597">Phosphoprotein</keyword>
<dbReference type="Gene3D" id="1.10.4160.10">
    <property type="entry name" value="Hydantoin permease"/>
    <property type="match status" value="1"/>
</dbReference>
<dbReference type="OrthoDB" id="5428495at2759"/>
<evidence type="ECO:0000256" key="10">
    <source>
        <dbReference type="SAM" id="Phobius"/>
    </source>
</evidence>
<dbReference type="FunFam" id="1.10.4160.10:FF:000002">
    <property type="entry name" value="Purine-cytosine permease fcyB"/>
    <property type="match status" value="1"/>
</dbReference>
<comment type="subcellular location">
    <subcellularLocation>
        <location evidence="1">Membrane</location>
        <topology evidence="1">Multi-pass membrane protein</topology>
    </subcellularLocation>
</comment>
<feature type="compositionally biased region" description="Low complexity" evidence="9">
    <location>
        <begin position="16"/>
        <end position="28"/>
    </location>
</feature>
<dbReference type="EMBL" id="KZ678430">
    <property type="protein sequence ID" value="PSR87333.1"/>
    <property type="molecule type" value="Genomic_DNA"/>
</dbReference>
<gene>
    <name evidence="11" type="ORF">BD289DRAFT_236795</name>
</gene>
<dbReference type="FunCoup" id="A0A2T3A9U3">
    <property type="interactions" value="27"/>
</dbReference>
<dbReference type="PANTHER" id="PTHR31806">
    <property type="entry name" value="PURINE-CYTOSINE PERMEASE FCY2-RELATED"/>
    <property type="match status" value="1"/>
</dbReference>
<feature type="compositionally biased region" description="Polar residues" evidence="9">
    <location>
        <begin position="29"/>
        <end position="38"/>
    </location>
</feature>
<evidence type="ECO:0000256" key="9">
    <source>
        <dbReference type="SAM" id="MobiDB-lite"/>
    </source>
</evidence>
<dbReference type="Proteomes" id="UP000241462">
    <property type="component" value="Unassembled WGS sequence"/>
</dbReference>
<feature type="transmembrane region" description="Helical" evidence="10">
    <location>
        <begin position="194"/>
        <end position="215"/>
    </location>
</feature>
<reference evidence="11 12" key="1">
    <citation type="journal article" date="2018" name="Mycol. Prog.">
        <title>Coniella lustricola, a new species from submerged detritus.</title>
        <authorList>
            <person name="Raudabaugh D.B."/>
            <person name="Iturriaga T."/>
            <person name="Carver A."/>
            <person name="Mondo S."/>
            <person name="Pangilinan J."/>
            <person name="Lipzen A."/>
            <person name="He G."/>
            <person name="Amirebrahimi M."/>
            <person name="Grigoriev I.V."/>
            <person name="Miller A.N."/>
        </authorList>
    </citation>
    <scope>NUCLEOTIDE SEQUENCE [LARGE SCALE GENOMIC DNA]</scope>
    <source>
        <strain evidence="11 12">B22-T-1</strain>
    </source>
</reference>
<feature type="transmembrane region" description="Helical" evidence="10">
    <location>
        <begin position="459"/>
        <end position="478"/>
    </location>
</feature>
<dbReference type="PIRSF" id="PIRSF002744">
    <property type="entry name" value="Pur-cyt_permease"/>
    <property type="match status" value="1"/>
</dbReference>
<keyword evidence="5 10" id="KW-0812">Transmembrane</keyword>
<feature type="transmembrane region" description="Helical" evidence="10">
    <location>
        <begin position="347"/>
        <end position="368"/>
    </location>
</feature>
<keyword evidence="6 10" id="KW-1133">Transmembrane helix</keyword>
<dbReference type="InterPro" id="IPR026030">
    <property type="entry name" value="Pur-cyt_permease_Fcy2/21/22"/>
</dbReference>
<name>A0A2T3A9U3_9PEZI</name>
<feature type="transmembrane region" description="Helical" evidence="10">
    <location>
        <begin position="412"/>
        <end position="434"/>
    </location>
</feature>
<evidence type="ECO:0000256" key="3">
    <source>
        <dbReference type="ARBA" id="ARBA00022448"/>
    </source>
</evidence>
<keyword evidence="3 8" id="KW-0813">Transport</keyword>
<evidence type="ECO:0000313" key="11">
    <source>
        <dbReference type="EMBL" id="PSR87333.1"/>
    </source>
</evidence>
<dbReference type="GO" id="GO:0022857">
    <property type="term" value="F:transmembrane transporter activity"/>
    <property type="evidence" value="ECO:0007669"/>
    <property type="project" value="InterPro"/>
</dbReference>
<evidence type="ECO:0000256" key="4">
    <source>
        <dbReference type="ARBA" id="ARBA00022553"/>
    </source>
</evidence>
<evidence type="ECO:0000256" key="8">
    <source>
        <dbReference type="PIRNR" id="PIRNR002744"/>
    </source>
</evidence>
<comment type="similarity">
    <text evidence="2 8">Belongs to the purine-cytosine permease (2.A.39) family.</text>
</comment>
<sequence length="524" mass="56183">MQDEEKYAVEPKIAVSPSGSGSNEASSPQDGLQGSQSGRGILGTLRGWEAAMDRKIGVETHGIERRRPEDRDPNYASFSNQAVMFLMWMSATTNLSCFTTGFLGWELGLDLWRSIVIIIFSSLIGSAVTGWCATMGPGTGLRQVSISRYSIGWWPSKVIAVLNVIEQIGWSSVGCITSGQALSAVSGGKLGTELGVIIAAICGFIVSFVGLKAVFTYEKFAGLVIALIFVIMYGYAGHFADVAAPPTVSGATLSGTALTLFAALYGSSASWCSIVSDYYVEYPVNTSKVKVFLYTTCGIGLPTSLGMILGALCGSALNNKLDWLDAWDTGIGFFIQKMVHPIGFAKFLLVLLAFSGIAMNAIALYSAGLSVQQFARPLSVVPRFVWTCAMFVLIILLALVGRDQLLTFLQNFLSLLGYWNTSFFVILCTEHYLYRQGGKGAGFEGYDLEAWNDPERLPAGWAGGLAFAAGIAGCVVGMSETWYVGALAALIGEDGGDIGNQLAFMFTLVAFVPARYLERKYTGK</sequence>
<feature type="transmembrane region" description="Helical" evidence="10">
    <location>
        <begin position="220"/>
        <end position="240"/>
    </location>
</feature>
<evidence type="ECO:0000256" key="2">
    <source>
        <dbReference type="ARBA" id="ARBA00008974"/>
    </source>
</evidence>
<accession>A0A2T3A9U3</accession>
<feature type="transmembrane region" description="Helical" evidence="10">
    <location>
        <begin position="380"/>
        <end position="400"/>
    </location>
</feature>
<dbReference type="InterPro" id="IPR001248">
    <property type="entry name" value="Pur-cyt_permease"/>
</dbReference>
<evidence type="ECO:0000256" key="7">
    <source>
        <dbReference type="ARBA" id="ARBA00023136"/>
    </source>
</evidence>
<dbReference type="PANTHER" id="PTHR31806:SF7">
    <property type="entry name" value="TRANSPORTER, PUTATIVE (AFU_ORTHOLOGUE AFUA_2G04690)-RELATED"/>
    <property type="match status" value="1"/>
</dbReference>